<accession>A0A6J4IYH5</accession>
<dbReference type="NCBIfam" id="TIGR02532">
    <property type="entry name" value="IV_pilin_GFxxxE"/>
    <property type="match status" value="1"/>
</dbReference>
<dbReference type="SUPFAM" id="SSF54523">
    <property type="entry name" value="Pili subunits"/>
    <property type="match status" value="1"/>
</dbReference>
<protein>
    <recommendedName>
        <fullName evidence="3">DUF1559 domain-containing protein</fullName>
    </recommendedName>
</protein>
<feature type="region of interest" description="Disordered" evidence="1">
    <location>
        <begin position="248"/>
        <end position="278"/>
    </location>
</feature>
<dbReference type="Pfam" id="PF07963">
    <property type="entry name" value="N_methyl"/>
    <property type="match status" value="1"/>
</dbReference>
<organism evidence="4">
    <name type="scientific">uncultured Armatimonadetes bacterium</name>
    <dbReference type="NCBI Taxonomy" id="157466"/>
    <lineage>
        <taxon>Bacteria</taxon>
        <taxon>Bacillati</taxon>
        <taxon>Armatimonadota</taxon>
        <taxon>environmental samples</taxon>
    </lineage>
</organism>
<gene>
    <name evidence="4" type="ORF">AVDCRST_MAG63-2646</name>
</gene>
<evidence type="ECO:0000256" key="2">
    <source>
        <dbReference type="SAM" id="Phobius"/>
    </source>
</evidence>
<dbReference type="PANTHER" id="PTHR30093">
    <property type="entry name" value="GENERAL SECRETION PATHWAY PROTEIN G"/>
    <property type="match status" value="1"/>
</dbReference>
<dbReference type="InterPro" id="IPR045584">
    <property type="entry name" value="Pilin-like"/>
</dbReference>
<feature type="transmembrane region" description="Helical" evidence="2">
    <location>
        <begin position="20"/>
        <end position="44"/>
    </location>
</feature>
<reference evidence="4" key="1">
    <citation type="submission" date="2020-02" db="EMBL/GenBank/DDBJ databases">
        <authorList>
            <person name="Meier V. D."/>
        </authorList>
    </citation>
    <scope>NUCLEOTIDE SEQUENCE</scope>
    <source>
        <strain evidence="4">AVDCRST_MAG63</strain>
    </source>
</reference>
<dbReference type="AlphaFoldDB" id="A0A6J4IYH5"/>
<feature type="domain" description="DUF1559" evidence="3">
    <location>
        <begin position="45"/>
        <end position="88"/>
    </location>
</feature>
<keyword evidence="2" id="KW-1133">Transmembrane helix</keyword>
<dbReference type="Gene3D" id="3.30.700.10">
    <property type="entry name" value="Glycoprotein, Type 4 Pilin"/>
    <property type="match status" value="1"/>
</dbReference>
<keyword evidence="2" id="KW-0472">Membrane</keyword>
<dbReference type="Pfam" id="PF07596">
    <property type="entry name" value="SBP_bac_10"/>
    <property type="match status" value="1"/>
</dbReference>
<sequence>MGDHRFSRRGTPASRPRAGFTLIELLVVIAIIAILAGILFPVFAKAREKARQAQCLSNQRQIALSTLMYVQDYDETLPMSASLRLPNTLIQVYDLVLPYLKNRDVLTCPSYKPGVDWEARLRSMGLRSGGEFRYVAFLPNLALFGDNLCPLQSTYTPVSSLADAPVPAETLMFYDGYMKTRPMLSAADYPAYARHNEGVVVSYVDGHSKWHRYSGVPSGGKTPAGSRSPVYYSWKTDEPLRNSEAALDAAGMPGNPYNDLHGIPGTAMTDSEDTARCP</sequence>
<dbReference type="InterPro" id="IPR011453">
    <property type="entry name" value="DUF1559"/>
</dbReference>
<dbReference type="PROSITE" id="PS00409">
    <property type="entry name" value="PROKAR_NTER_METHYL"/>
    <property type="match status" value="1"/>
</dbReference>
<name>A0A6J4IYH5_9BACT</name>
<dbReference type="EMBL" id="CADCTO010000340">
    <property type="protein sequence ID" value="CAA9265299.1"/>
    <property type="molecule type" value="Genomic_DNA"/>
</dbReference>
<evidence type="ECO:0000313" key="4">
    <source>
        <dbReference type="EMBL" id="CAA9265299.1"/>
    </source>
</evidence>
<keyword evidence="2" id="KW-0812">Transmembrane</keyword>
<dbReference type="InterPro" id="IPR012902">
    <property type="entry name" value="N_methyl_site"/>
</dbReference>
<proteinExistence type="predicted"/>
<evidence type="ECO:0000259" key="3">
    <source>
        <dbReference type="Pfam" id="PF07596"/>
    </source>
</evidence>
<evidence type="ECO:0000256" key="1">
    <source>
        <dbReference type="SAM" id="MobiDB-lite"/>
    </source>
</evidence>